<sequence>MKGFSLRMFFTQNRLQSVILWLAICCAGLLVLSPGLLTAMRLNEIAIKYGMYAGIGLLISCAYILTRIVNYFLDEAICFLQDKREKEAIIEKIKLLDGSERALLREFFLQGETVLTLPQDEQAVKSLVTSNILALLGNQKHYAIQGPTSDYKISMRARGHLNRQVLRFPTGEPNKEEMDILLKSRPDFMNSLISPR</sequence>
<reference evidence="2 3" key="1">
    <citation type="submission" date="2022-01" db="EMBL/GenBank/DDBJ databases">
        <title>Whole genome-based taxonomy of the Shewanellaceae.</title>
        <authorList>
            <person name="Martin-Rodriguez A.J."/>
        </authorList>
    </citation>
    <scope>NUCLEOTIDE SEQUENCE [LARGE SCALE GENOMIC DNA]</scope>
    <source>
        <strain evidence="2 3">DSM 17177</strain>
    </source>
</reference>
<organism evidence="2 3">
    <name type="scientific">Shewanella surugensis</name>
    <dbReference type="NCBI Taxonomy" id="212020"/>
    <lineage>
        <taxon>Bacteria</taxon>
        <taxon>Pseudomonadati</taxon>
        <taxon>Pseudomonadota</taxon>
        <taxon>Gammaproteobacteria</taxon>
        <taxon>Alteromonadales</taxon>
        <taxon>Shewanellaceae</taxon>
        <taxon>Shewanella</taxon>
    </lineage>
</organism>
<dbReference type="Proteomes" id="UP001203423">
    <property type="component" value="Unassembled WGS sequence"/>
</dbReference>
<proteinExistence type="predicted"/>
<evidence type="ECO:0000313" key="2">
    <source>
        <dbReference type="EMBL" id="MCL1124576.1"/>
    </source>
</evidence>
<feature type="transmembrane region" description="Helical" evidence="1">
    <location>
        <begin position="18"/>
        <end position="37"/>
    </location>
</feature>
<dbReference type="RefSeq" id="WP_248939853.1">
    <property type="nucleotide sequence ID" value="NZ_JAKIKS010000026.1"/>
</dbReference>
<evidence type="ECO:0000313" key="3">
    <source>
        <dbReference type="Proteomes" id="UP001203423"/>
    </source>
</evidence>
<dbReference type="InterPro" id="IPR025982">
    <property type="entry name" value="SieB"/>
</dbReference>
<gene>
    <name evidence="2" type="ORF">L2764_08820</name>
</gene>
<protein>
    <submittedName>
        <fullName evidence="2">Superinfection exclusion B family protein</fullName>
    </submittedName>
</protein>
<evidence type="ECO:0000256" key="1">
    <source>
        <dbReference type="SAM" id="Phobius"/>
    </source>
</evidence>
<keyword evidence="1" id="KW-0472">Membrane</keyword>
<accession>A0ABT0LA28</accession>
<keyword evidence="3" id="KW-1185">Reference proteome</keyword>
<comment type="caution">
    <text evidence="2">The sequence shown here is derived from an EMBL/GenBank/DDBJ whole genome shotgun (WGS) entry which is preliminary data.</text>
</comment>
<feature type="transmembrane region" description="Helical" evidence="1">
    <location>
        <begin position="49"/>
        <end position="73"/>
    </location>
</feature>
<keyword evidence="1" id="KW-1133">Transmembrane helix</keyword>
<dbReference type="Pfam" id="PF14163">
    <property type="entry name" value="SieB"/>
    <property type="match status" value="1"/>
</dbReference>
<name>A0ABT0LA28_9GAMM</name>
<dbReference type="EMBL" id="JAKIKS010000026">
    <property type="protein sequence ID" value="MCL1124576.1"/>
    <property type="molecule type" value="Genomic_DNA"/>
</dbReference>
<keyword evidence="1" id="KW-0812">Transmembrane</keyword>